<keyword evidence="4" id="KW-1185">Reference proteome</keyword>
<feature type="transmembrane region" description="Helical" evidence="1">
    <location>
        <begin position="244"/>
        <end position="263"/>
    </location>
</feature>
<dbReference type="OrthoDB" id="401048at2"/>
<sequence length="305" mass="35978">MAIKNDKKINKHYLFLIIMITLFLVSIPLIIFDYKISQLIPISMAENPFSVFFDEFGFGITFVPIYFMLLIFILTISSGLIKTKKNKRLIYIIFQIVFILVNLLFYYYNDSFAYIKGNKYLLTKLLSSMISIIIFFSTYLGINIYIFKKKLHKDLYWLTNISSKTGYAFFVIFFSQISLQLIKVIFGRNRPDDVLFNNQTFYYAFEPNFNKTRGSSFVSGHVLSAGLLFIFLFFLYIPNKKTKMIKIILIVVFSIISLLVGISRITMLKHFATDVYFSGVLLFVFFYYSKDVVHWFRKKMRPRNV</sequence>
<dbReference type="KEGG" id="scou:SCORR_v1c08600"/>
<feature type="transmembrane region" description="Helical" evidence="1">
    <location>
        <begin position="56"/>
        <end position="77"/>
    </location>
</feature>
<gene>
    <name evidence="3" type="ORF">SCORR_v1c08600</name>
</gene>
<keyword evidence="1" id="KW-0812">Transmembrane</keyword>
<dbReference type="Pfam" id="PF01569">
    <property type="entry name" value="PAP2"/>
    <property type="match status" value="1"/>
</dbReference>
<dbReference type="EMBL" id="CP022535">
    <property type="protein sequence ID" value="ASP28632.1"/>
    <property type="molecule type" value="Genomic_DNA"/>
</dbReference>
<reference evidence="3 4" key="1">
    <citation type="submission" date="2017-07" db="EMBL/GenBank/DDBJ databases">
        <title>Complete genome sequence of Spiroplasma corruscae EC-1 (DSM 19793).</title>
        <authorList>
            <person name="Tsai Y.-M."/>
            <person name="Lo W.-S."/>
            <person name="Kuo C.-H."/>
        </authorList>
    </citation>
    <scope>NUCLEOTIDE SEQUENCE [LARGE SCALE GENOMIC DNA]</scope>
    <source>
        <strain evidence="3 4">EC-1</strain>
    </source>
</reference>
<protein>
    <recommendedName>
        <fullName evidence="2">Phosphatidic acid phosphatase type 2/haloperoxidase domain-containing protein</fullName>
    </recommendedName>
</protein>
<keyword evidence="1" id="KW-0472">Membrane</keyword>
<proteinExistence type="predicted"/>
<evidence type="ECO:0000259" key="2">
    <source>
        <dbReference type="SMART" id="SM00014"/>
    </source>
</evidence>
<dbReference type="Gene3D" id="1.20.144.10">
    <property type="entry name" value="Phosphatidic acid phosphatase type 2/haloperoxidase"/>
    <property type="match status" value="1"/>
</dbReference>
<organism evidence="3 4">
    <name type="scientific">Spiroplasma corruscae</name>
    <dbReference type="NCBI Taxonomy" id="216934"/>
    <lineage>
        <taxon>Bacteria</taxon>
        <taxon>Bacillati</taxon>
        <taxon>Mycoplasmatota</taxon>
        <taxon>Mollicutes</taxon>
        <taxon>Entomoplasmatales</taxon>
        <taxon>Spiroplasmataceae</taxon>
        <taxon>Spiroplasma</taxon>
    </lineage>
</organism>
<feature type="transmembrane region" description="Helical" evidence="1">
    <location>
        <begin position="217"/>
        <end position="237"/>
    </location>
</feature>
<evidence type="ECO:0000256" key="1">
    <source>
        <dbReference type="SAM" id="Phobius"/>
    </source>
</evidence>
<dbReference type="SMART" id="SM00014">
    <property type="entry name" value="acidPPc"/>
    <property type="match status" value="1"/>
</dbReference>
<name>A0A222EQA4_9MOLU</name>
<feature type="transmembrane region" description="Helical" evidence="1">
    <location>
        <begin position="275"/>
        <end position="293"/>
    </location>
</feature>
<feature type="domain" description="Phosphatidic acid phosphatase type 2/haloperoxidase" evidence="2">
    <location>
        <begin position="165"/>
        <end position="287"/>
    </location>
</feature>
<dbReference type="SUPFAM" id="SSF48317">
    <property type="entry name" value="Acid phosphatase/Vanadium-dependent haloperoxidase"/>
    <property type="match status" value="1"/>
</dbReference>
<feature type="transmembrane region" description="Helical" evidence="1">
    <location>
        <begin position="167"/>
        <end position="186"/>
    </location>
</feature>
<feature type="transmembrane region" description="Helical" evidence="1">
    <location>
        <begin position="12"/>
        <end position="36"/>
    </location>
</feature>
<dbReference type="InterPro" id="IPR036938">
    <property type="entry name" value="PAP2/HPO_sf"/>
</dbReference>
<dbReference type="CDD" id="cd01610">
    <property type="entry name" value="PAP2_like"/>
    <property type="match status" value="1"/>
</dbReference>
<dbReference type="AlphaFoldDB" id="A0A222EQA4"/>
<keyword evidence="1" id="KW-1133">Transmembrane helix</keyword>
<feature type="transmembrane region" description="Helical" evidence="1">
    <location>
        <begin position="128"/>
        <end position="147"/>
    </location>
</feature>
<evidence type="ECO:0000313" key="3">
    <source>
        <dbReference type="EMBL" id="ASP28632.1"/>
    </source>
</evidence>
<dbReference type="InterPro" id="IPR000326">
    <property type="entry name" value="PAP2/HPO"/>
</dbReference>
<feature type="transmembrane region" description="Helical" evidence="1">
    <location>
        <begin position="89"/>
        <end position="108"/>
    </location>
</feature>
<evidence type="ECO:0000313" key="4">
    <source>
        <dbReference type="Proteomes" id="UP000203229"/>
    </source>
</evidence>
<accession>A0A222EQA4</accession>
<dbReference type="Proteomes" id="UP000203229">
    <property type="component" value="Chromosome"/>
</dbReference>
<dbReference type="RefSeq" id="WP_094049551.1">
    <property type="nucleotide sequence ID" value="NZ_CP022535.1"/>
</dbReference>